<dbReference type="PANTHER" id="PTHR43130:SF3">
    <property type="entry name" value="HTH-TYPE TRANSCRIPTIONAL REGULATOR RV1931C"/>
    <property type="match status" value="1"/>
</dbReference>
<dbReference type="CDD" id="cd03137">
    <property type="entry name" value="GATase1_AraC_1"/>
    <property type="match status" value="1"/>
</dbReference>
<dbReference type="InterPro" id="IPR018060">
    <property type="entry name" value="HTH_AraC"/>
</dbReference>
<gene>
    <name evidence="5" type="ORF">GCM10010502_31840</name>
</gene>
<reference evidence="5" key="2">
    <citation type="submission" date="2020-09" db="EMBL/GenBank/DDBJ databases">
        <authorList>
            <person name="Sun Q."/>
            <person name="Ohkuma M."/>
        </authorList>
    </citation>
    <scope>NUCLEOTIDE SEQUENCE</scope>
    <source>
        <strain evidence="5">JCM 4434</strain>
    </source>
</reference>
<keyword evidence="2" id="KW-0238">DNA-binding</keyword>
<organism evidence="5 6">
    <name type="scientific">Kitasatospora aureofaciens</name>
    <name type="common">Streptomyces aureofaciens</name>
    <dbReference type="NCBI Taxonomy" id="1894"/>
    <lineage>
        <taxon>Bacteria</taxon>
        <taxon>Bacillati</taxon>
        <taxon>Actinomycetota</taxon>
        <taxon>Actinomycetes</taxon>
        <taxon>Kitasatosporales</taxon>
        <taxon>Streptomycetaceae</taxon>
        <taxon>Kitasatospora</taxon>
    </lineage>
</organism>
<sequence length="339" mass="36336">MPGSVEILPGRPFPGRDRRGILGGMLKNVVAVVLEEVHPFELGVACEVFGLDRTADGLPGYDFALAGARPGPHATHSGFAVDVPYGPERLAGADLAVVTASAIRPHYPEPLLEALCAVVADGGRVLSICSGAFVLGAAGLLDGRRSTTHWRHSDELAERFPRTVVEPDVLYVDDDPVITSAGTAAGIDACLHLVRKAQGAEVARGIARRMVVAPHREGGQAQFVNRPLPEGGGDSLAPLLDWMRHHPDQETSVEQLAARVHMSPRTFARRFQQETGTTPHRWLVGQRVLLAQRLLESTTESVDAIAERCGFGSAAALRHHFGRRLGTTPLAYRRCFGGG</sequence>
<dbReference type="PANTHER" id="PTHR43130">
    <property type="entry name" value="ARAC-FAMILY TRANSCRIPTIONAL REGULATOR"/>
    <property type="match status" value="1"/>
</dbReference>
<keyword evidence="1" id="KW-0805">Transcription regulation</keyword>
<dbReference type="SUPFAM" id="SSF52317">
    <property type="entry name" value="Class I glutamine amidotransferase-like"/>
    <property type="match status" value="1"/>
</dbReference>
<evidence type="ECO:0000313" key="6">
    <source>
        <dbReference type="Proteomes" id="UP000610124"/>
    </source>
</evidence>
<comment type="caution">
    <text evidence="5">The sequence shown here is derived from an EMBL/GenBank/DDBJ whole genome shotgun (WGS) entry which is preliminary data.</text>
</comment>
<dbReference type="InterPro" id="IPR009057">
    <property type="entry name" value="Homeodomain-like_sf"/>
</dbReference>
<dbReference type="SUPFAM" id="SSF46689">
    <property type="entry name" value="Homeodomain-like"/>
    <property type="match status" value="2"/>
</dbReference>
<evidence type="ECO:0000313" key="5">
    <source>
        <dbReference type="EMBL" id="GGU77563.1"/>
    </source>
</evidence>
<reference evidence="5" key="1">
    <citation type="journal article" date="2014" name="Int. J. Syst. Evol. Microbiol.">
        <title>Complete genome sequence of Corynebacterium casei LMG S-19264T (=DSM 44701T), isolated from a smear-ripened cheese.</title>
        <authorList>
            <consortium name="US DOE Joint Genome Institute (JGI-PGF)"/>
            <person name="Walter F."/>
            <person name="Albersmeier A."/>
            <person name="Kalinowski J."/>
            <person name="Ruckert C."/>
        </authorList>
    </citation>
    <scope>NUCLEOTIDE SEQUENCE</scope>
    <source>
        <strain evidence="5">JCM 4434</strain>
    </source>
</reference>
<dbReference type="GO" id="GO:0043565">
    <property type="term" value="F:sequence-specific DNA binding"/>
    <property type="evidence" value="ECO:0007669"/>
    <property type="project" value="InterPro"/>
</dbReference>
<dbReference type="Pfam" id="PF01965">
    <property type="entry name" value="DJ-1_PfpI"/>
    <property type="match status" value="1"/>
</dbReference>
<dbReference type="Gene3D" id="1.10.10.60">
    <property type="entry name" value="Homeodomain-like"/>
    <property type="match status" value="1"/>
</dbReference>
<dbReference type="EMBL" id="BMUB01000006">
    <property type="protein sequence ID" value="GGU77563.1"/>
    <property type="molecule type" value="Genomic_DNA"/>
</dbReference>
<dbReference type="SMART" id="SM00342">
    <property type="entry name" value="HTH_ARAC"/>
    <property type="match status" value="1"/>
</dbReference>
<dbReference type="PROSITE" id="PS01124">
    <property type="entry name" value="HTH_ARAC_FAMILY_2"/>
    <property type="match status" value="1"/>
</dbReference>
<dbReference type="PROSITE" id="PS00041">
    <property type="entry name" value="HTH_ARAC_FAMILY_1"/>
    <property type="match status" value="1"/>
</dbReference>
<dbReference type="InterPro" id="IPR052158">
    <property type="entry name" value="INH-QAR"/>
</dbReference>
<proteinExistence type="predicted"/>
<keyword evidence="3" id="KW-0804">Transcription</keyword>
<feature type="domain" description="HTH araC/xylS-type" evidence="4">
    <location>
        <begin position="237"/>
        <end position="335"/>
    </location>
</feature>
<dbReference type="AlphaFoldDB" id="A0A8H9LLE1"/>
<dbReference type="InterPro" id="IPR002818">
    <property type="entry name" value="DJ-1/PfpI"/>
</dbReference>
<dbReference type="GO" id="GO:0003700">
    <property type="term" value="F:DNA-binding transcription factor activity"/>
    <property type="evidence" value="ECO:0007669"/>
    <property type="project" value="InterPro"/>
</dbReference>
<name>A0A8H9LLE1_KITAU</name>
<dbReference type="Gene3D" id="3.40.50.880">
    <property type="match status" value="1"/>
</dbReference>
<dbReference type="Pfam" id="PF12833">
    <property type="entry name" value="HTH_18"/>
    <property type="match status" value="1"/>
</dbReference>
<evidence type="ECO:0000256" key="2">
    <source>
        <dbReference type="ARBA" id="ARBA00023125"/>
    </source>
</evidence>
<dbReference type="Proteomes" id="UP000610124">
    <property type="component" value="Unassembled WGS sequence"/>
</dbReference>
<accession>A0A8H9LLE1</accession>
<evidence type="ECO:0000259" key="4">
    <source>
        <dbReference type="PROSITE" id="PS01124"/>
    </source>
</evidence>
<evidence type="ECO:0000256" key="3">
    <source>
        <dbReference type="ARBA" id="ARBA00023163"/>
    </source>
</evidence>
<dbReference type="InterPro" id="IPR018062">
    <property type="entry name" value="HTH_AraC-typ_CS"/>
</dbReference>
<dbReference type="InterPro" id="IPR029062">
    <property type="entry name" value="Class_I_gatase-like"/>
</dbReference>
<protein>
    <submittedName>
        <fullName evidence="5">AraC family transcriptional regulator</fullName>
    </submittedName>
</protein>
<evidence type="ECO:0000256" key="1">
    <source>
        <dbReference type="ARBA" id="ARBA00023015"/>
    </source>
</evidence>